<dbReference type="EMBL" id="JBDIZK010000002">
    <property type="protein sequence ID" value="MEN3746270.1"/>
    <property type="molecule type" value="Genomic_DNA"/>
</dbReference>
<sequence length="117" mass="12505">MRSLFLPGSAGLALALFSVPAAAQYAPVDTTPMGQTATGVTANKLSGDIARGETRSRSISRRCLADSGPGPERRAMEAEYARRLKADGRAVADAWRERTGRQYRAKLVAQGKCSPRP</sequence>
<evidence type="ECO:0000313" key="3">
    <source>
        <dbReference type="EMBL" id="MEN3746270.1"/>
    </source>
</evidence>
<dbReference type="RefSeq" id="WP_346245276.1">
    <property type="nucleotide sequence ID" value="NZ_JBDIZK010000002.1"/>
</dbReference>
<accession>A0ABV0B3W3</accession>
<evidence type="ECO:0000313" key="4">
    <source>
        <dbReference type="Proteomes" id="UP001427805"/>
    </source>
</evidence>
<evidence type="ECO:0008006" key="5">
    <source>
        <dbReference type="Google" id="ProtNLM"/>
    </source>
</evidence>
<comment type="caution">
    <text evidence="3">The sequence shown here is derived from an EMBL/GenBank/DDBJ whole genome shotgun (WGS) entry which is preliminary data.</text>
</comment>
<feature type="signal peptide" evidence="2">
    <location>
        <begin position="1"/>
        <end position="23"/>
    </location>
</feature>
<feature type="region of interest" description="Disordered" evidence="1">
    <location>
        <begin position="50"/>
        <end position="74"/>
    </location>
</feature>
<dbReference type="Proteomes" id="UP001427805">
    <property type="component" value="Unassembled WGS sequence"/>
</dbReference>
<organism evidence="3 4">
    <name type="scientific">Sphingomonas rustica</name>
    <dbReference type="NCBI Taxonomy" id="3103142"/>
    <lineage>
        <taxon>Bacteria</taxon>
        <taxon>Pseudomonadati</taxon>
        <taxon>Pseudomonadota</taxon>
        <taxon>Alphaproteobacteria</taxon>
        <taxon>Sphingomonadales</taxon>
        <taxon>Sphingomonadaceae</taxon>
        <taxon>Sphingomonas</taxon>
    </lineage>
</organism>
<evidence type="ECO:0000256" key="1">
    <source>
        <dbReference type="SAM" id="MobiDB-lite"/>
    </source>
</evidence>
<feature type="chain" id="PRO_5045688481" description="Secreted protein" evidence="2">
    <location>
        <begin position="24"/>
        <end position="117"/>
    </location>
</feature>
<keyword evidence="2" id="KW-0732">Signal</keyword>
<proteinExistence type="predicted"/>
<gene>
    <name evidence="3" type="ORF">TPR58_03755</name>
</gene>
<protein>
    <recommendedName>
        <fullName evidence="5">Secreted protein</fullName>
    </recommendedName>
</protein>
<keyword evidence="4" id="KW-1185">Reference proteome</keyword>
<evidence type="ECO:0000256" key="2">
    <source>
        <dbReference type="SAM" id="SignalP"/>
    </source>
</evidence>
<name>A0ABV0B3W3_9SPHN</name>
<reference evidence="3 4" key="1">
    <citation type="submission" date="2024-05" db="EMBL/GenBank/DDBJ databases">
        <title>Sphingomonas sp. HF-S3 16S ribosomal RNA gene Genome sequencing and assembly.</title>
        <authorList>
            <person name="Lee H."/>
        </authorList>
    </citation>
    <scope>NUCLEOTIDE SEQUENCE [LARGE SCALE GENOMIC DNA]</scope>
    <source>
        <strain evidence="3 4">HF-S3</strain>
    </source>
</reference>